<keyword evidence="2" id="KW-0808">Transferase</keyword>
<dbReference type="STRING" id="1009370.ALO_10844"/>
<accession>F7NJB3</accession>
<dbReference type="Proteomes" id="UP000003240">
    <property type="component" value="Unassembled WGS sequence"/>
</dbReference>
<dbReference type="EMBL" id="AFGF01000085">
    <property type="protein sequence ID" value="EGO63861.1"/>
    <property type="molecule type" value="Genomic_DNA"/>
</dbReference>
<dbReference type="eggNOG" id="COG0527">
    <property type="taxonomic scope" value="Bacteria"/>
</dbReference>
<dbReference type="GO" id="GO:0004072">
    <property type="term" value="F:aspartate kinase activity"/>
    <property type="evidence" value="ECO:0007669"/>
    <property type="project" value="UniProtKB-EC"/>
</dbReference>
<comment type="caution">
    <text evidence="2">The sequence shown here is derived from an EMBL/GenBank/DDBJ whole genome shotgun (WGS) entry which is preliminary data.</text>
</comment>
<organism evidence="2 3">
    <name type="scientific">Acetonema longum DSM 6540</name>
    <dbReference type="NCBI Taxonomy" id="1009370"/>
    <lineage>
        <taxon>Bacteria</taxon>
        <taxon>Bacillati</taxon>
        <taxon>Bacillota</taxon>
        <taxon>Negativicutes</taxon>
        <taxon>Acetonemataceae</taxon>
        <taxon>Acetonema</taxon>
    </lineage>
</organism>
<dbReference type="Pfam" id="PF13840">
    <property type="entry name" value="ACT_7"/>
    <property type="match status" value="1"/>
</dbReference>
<evidence type="ECO:0000313" key="3">
    <source>
        <dbReference type="Proteomes" id="UP000003240"/>
    </source>
</evidence>
<dbReference type="InterPro" id="IPR045865">
    <property type="entry name" value="ACT-like_dom_sf"/>
</dbReference>
<sequence length="159" mass="17387">METEAIIIMDGTPPVLSCQSEITQIAILANHPFSNQEIQAVFQTVADHQIALQRINLQKNQIVFSIPSAMTGAILSLLPKLEYHITTISRCATINISGGQVDDVPKITANILKMLHSMSIPLLQLNTSQTFISILIEQCHLTKAKGAIEAHCTFSEDHG</sequence>
<feature type="domain" description="CASTOR ACT" evidence="1">
    <location>
        <begin position="89"/>
        <end position="145"/>
    </location>
</feature>
<keyword evidence="2" id="KW-0418">Kinase</keyword>
<reference evidence="2 3" key="1">
    <citation type="journal article" date="2011" name="EMBO J.">
        <title>Structural diversity of bacterial flagellar motors.</title>
        <authorList>
            <person name="Chen S."/>
            <person name="Beeby M."/>
            <person name="Murphy G.E."/>
            <person name="Leadbetter J.R."/>
            <person name="Hendrixson D.R."/>
            <person name="Briegel A."/>
            <person name="Li Z."/>
            <person name="Shi J."/>
            <person name="Tocheva E.I."/>
            <person name="Muller A."/>
            <person name="Dobro M.J."/>
            <person name="Jensen G.J."/>
        </authorList>
    </citation>
    <scope>NUCLEOTIDE SEQUENCE [LARGE SCALE GENOMIC DNA]</scope>
    <source>
        <strain evidence="2 3">DSM 6540</strain>
    </source>
</reference>
<dbReference type="SUPFAM" id="SSF55021">
    <property type="entry name" value="ACT-like"/>
    <property type="match status" value="1"/>
</dbReference>
<evidence type="ECO:0000313" key="2">
    <source>
        <dbReference type="EMBL" id="EGO63861.1"/>
    </source>
</evidence>
<dbReference type="OrthoDB" id="9853240at2"/>
<dbReference type="RefSeq" id="WP_004095426.1">
    <property type="nucleotide sequence ID" value="NZ_AFGF01000085.1"/>
</dbReference>
<proteinExistence type="predicted"/>
<dbReference type="EC" id="2.7.2.4" evidence="2"/>
<name>F7NJB3_9FIRM</name>
<dbReference type="AlphaFoldDB" id="F7NJB3"/>
<keyword evidence="3" id="KW-1185">Reference proteome</keyword>
<dbReference type="InterPro" id="IPR027795">
    <property type="entry name" value="CASTOR_ACT_dom"/>
</dbReference>
<protein>
    <submittedName>
        <fullName evidence="2">Aspartate kinase I</fullName>
        <ecNumber evidence="2">2.7.2.4</ecNumber>
    </submittedName>
</protein>
<dbReference type="Gene3D" id="3.30.2130.10">
    <property type="entry name" value="VC0802-like"/>
    <property type="match status" value="1"/>
</dbReference>
<gene>
    <name evidence="2" type="ORF">ALO_10844</name>
</gene>
<evidence type="ECO:0000259" key="1">
    <source>
        <dbReference type="Pfam" id="PF13840"/>
    </source>
</evidence>